<sequence length="133" mass="14936">MCENTKKRDEFYATFEKQRQEIENSGAEALIVVAAEHFANFFMNNMPAFCIGIGTSYEGPIENPEWLNIPRATVPGAPDLGVRITRQVMQSVDTAYAEEWKFDHGIMVPLSFLTPNYDLPVIPVNINCQGPPL</sequence>
<gene>
    <name evidence="2" type="ORF">METZ01_LOCUS440983</name>
</gene>
<dbReference type="SUPFAM" id="SSF53213">
    <property type="entry name" value="LigB-like"/>
    <property type="match status" value="1"/>
</dbReference>
<dbReference type="AlphaFoldDB" id="A0A382YYV4"/>
<organism evidence="2">
    <name type="scientific">marine metagenome</name>
    <dbReference type="NCBI Taxonomy" id="408172"/>
    <lineage>
        <taxon>unclassified sequences</taxon>
        <taxon>metagenomes</taxon>
        <taxon>ecological metagenomes</taxon>
    </lineage>
</organism>
<dbReference type="InterPro" id="IPR004183">
    <property type="entry name" value="Xdiol_dOase_suB"/>
</dbReference>
<dbReference type="GO" id="GO:0008198">
    <property type="term" value="F:ferrous iron binding"/>
    <property type="evidence" value="ECO:0007669"/>
    <property type="project" value="InterPro"/>
</dbReference>
<dbReference type="Pfam" id="PF02900">
    <property type="entry name" value="LigB"/>
    <property type="match status" value="1"/>
</dbReference>
<protein>
    <recommendedName>
        <fullName evidence="1">Extradiol ring-cleavage dioxygenase class III enzyme subunit B domain-containing protein</fullName>
    </recommendedName>
</protein>
<evidence type="ECO:0000313" key="2">
    <source>
        <dbReference type="EMBL" id="SVD88129.1"/>
    </source>
</evidence>
<evidence type="ECO:0000259" key="1">
    <source>
        <dbReference type="Pfam" id="PF02900"/>
    </source>
</evidence>
<accession>A0A382YYV4</accession>
<reference evidence="2" key="1">
    <citation type="submission" date="2018-05" db="EMBL/GenBank/DDBJ databases">
        <authorList>
            <person name="Lanie J.A."/>
            <person name="Ng W.-L."/>
            <person name="Kazmierczak K.M."/>
            <person name="Andrzejewski T.M."/>
            <person name="Davidsen T.M."/>
            <person name="Wayne K.J."/>
            <person name="Tettelin H."/>
            <person name="Glass J.I."/>
            <person name="Rusch D."/>
            <person name="Podicherti R."/>
            <person name="Tsui H.-C.T."/>
            <person name="Winkler M.E."/>
        </authorList>
    </citation>
    <scope>NUCLEOTIDE SEQUENCE</scope>
</reference>
<feature type="domain" description="Extradiol ring-cleavage dioxygenase class III enzyme subunit B" evidence="1">
    <location>
        <begin position="11"/>
        <end position="128"/>
    </location>
</feature>
<dbReference type="Gene3D" id="3.40.830.10">
    <property type="entry name" value="LigB-like"/>
    <property type="match status" value="1"/>
</dbReference>
<proteinExistence type="predicted"/>
<dbReference type="GO" id="GO:0016702">
    <property type="term" value="F:oxidoreductase activity, acting on single donors with incorporation of molecular oxygen, incorporation of two atoms of oxygen"/>
    <property type="evidence" value="ECO:0007669"/>
    <property type="project" value="UniProtKB-ARBA"/>
</dbReference>
<feature type="non-terminal residue" evidence="2">
    <location>
        <position position="133"/>
    </location>
</feature>
<dbReference type="EMBL" id="UINC01179446">
    <property type="protein sequence ID" value="SVD88129.1"/>
    <property type="molecule type" value="Genomic_DNA"/>
</dbReference>
<name>A0A382YYV4_9ZZZZ</name>